<dbReference type="PANTHER" id="PTHR12154:SF4">
    <property type="entry name" value="UDP-N-ACETYLGLUCOSAMINE TRANSFERASE SUBUNIT ALG14 HOMOLOG"/>
    <property type="match status" value="1"/>
</dbReference>
<proteinExistence type="predicted"/>
<evidence type="ECO:0000256" key="3">
    <source>
        <dbReference type="ARBA" id="ARBA00022824"/>
    </source>
</evidence>
<keyword evidence="4" id="KW-1133">Transmembrane helix</keyword>
<dbReference type="Pfam" id="PF08660">
    <property type="entry name" value="Alg14"/>
    <property type="match status" value="1"/>
</dbReference>
<sequence length="155" mass="17167">MGPEKVRRKILAISSGGGHWVQLCRLRAAFCDCDVVYASVDPIYAEDVPGQRLYIVCNATRRDKFALPVLVAQLFLILLRERPEVVVTTGAAPALIALALAKLVFRSRTIWIDSIANCEHLSTSGALARKFSDAWLTQWPQLARTDGPEYWGAVL</sequence>
<keyword evidence="3" id="KW-0256">Endoplasmic reticulum</keyword>
<dbReference type="KEGG" id="moc:BB934_27960"/>
<dbReference type="GO" id="GO:0004577">
    <property type="term" value="F:N-acetylglucosaminyldiphosphodolichol N-acetylglucosaminyltransferase activity"/>
    <property type="evidence" value="ECO:0007669"/>
    <property type="project" value="TreeGrafter"/>
</dbReference>
<evidence type="ECO:0000256" key="2">
    <source>
        <dbReference type="ARBA" id="ARBA00022692"/>
    </source>
</evidence>
<evidence type="ECO:0000256" key="1">
    <source>
        <dbReference type="ARBA" id="ARBA00004389"/>
    </source>
</evidence>
<keyword evidence="2" id="KW-0812">Transmembrane</keyword>
<organism evidence="6">
    <name type="scientific">Microvirga ossetica</name>
    <dbReference type="NCBI Taxonomy" id="1882682"/>
    <lineage>
        <taxon>Bacteria</taxon>
        <taxon>Pseudomonadati</taxon>
        <taxon>Pseudomonadota</taxon>
        <taxon>Alphaproteobacteria</taxon>
        <taxon>Hyphomicrobiales</taxon>
        <taxon>Methylobacteriaceae</taxon>
        <taxon>Microvirga</taxon>
    </lineage>
</organism>
<dbReference type="OrthoDB" id="555447at2"/>
<dbReference type="EMBL" id="CP016617">
    <property type="protein sequence ID" value="ANY83201.1"/>
    <property type="molecule type" value="Genomic_DNA"/>
</dbReference>
<evidence type="ECO:0000256" key="4">
    <source>
        <dbReference type="ARBA" id="ARBA00022989"/>
    </source>
</evidence>
<accession>A0A1B2ETA4</accession>
<evidence type="ECO:0008006" key="7">
    <source>
        <dbReference type="Google" id="ProtNLM"/>
    </source>
</evidence>
<dbReference type="PANTHER" id="PTHR12154">
    <property type="entry name" value="GLYCOSYL TRANSFERASE-RELATED"/>
    <property type="match status" value="1"/>
</dbReference>
<keyword evidence="6" id="KW-0614">Plasmid</keyword>
<geneLocation type="plasmid" evidence="6">
    <name>unnamed1</name>
</geneLocation>
<reference evidence="6" key="1">
    <citation type="submission" date="2016-07" db="EMBL/GenBank/DDBJ databases">
        <title>Microvirga ossetica sp. nov. a new species of rhizobia isolated from root nodules of the legume species Vicia alpestris Steven originated from North Ossetia region in the Caucasus.</title>
        <authorList>
            <person name="Safronova V.I."/>
            <person name="Kuznetsova I.G."/>
            <person name="Sazanova A.L."/>
            <person name="Belimov A."/>
            <person name="Andronov E."/>
            <person name="Osledkin Y.S."/>
            <person name="Onishchuk O.P."/>
            <person name="Kurchak O.N."/>
            <person name="Shaposhnikov A.I."/>
            <person name="Willems A."/>
            <person name="Tikhonovich I.A."/>
        </authorList>
    </citation>
    <scope>NUCLEOTIDE SEQUENCE [LARGE SCALE GENOMIC DNA]</scope>
    <source>
        <strain evidence="6">V5/3M</strain>
        <plasmid evidence="6">unnamed1</plasmid>
    </source>
</reference>
<dbReference type="InterPro" id="IPR013969">
    <property type="entry name" value="Oligosacch_biosynth_Alg14"/>
</dbReference>
<keyword evidence="5" id="KW-0472">Membrane</keyword>
<name>A0A1B2ETA4_9HYPH</name>
<evidence type="ECO:0000313" key="6">
    <source>
        <dbReference type="EMBL" id="ANY83201.1"/>
    </source>
</evidence>
<protein>
    <recommendedName>
        <fullName evidence="7">UDP-N-acetylglucosamine--LPS N-acetylglucosamine transferase</fullName>
    </recommendedName>
</protein>
<dbReference type="Gene3D" id="3.40.50.2000">
    <property type="entry name" value="Glycogen Phosphorylase B"/>
    <property type="match status" value="1"/>
</dbReference>
<evidence type="ECO:0000256" key="5">
    <source>
        <dbReference type="ARBA" id="ARBA00023136"/>
    </source>
</evidence>
<dbReference type="AlphaFoldDB" id="A0A1B2ETA4"/>
<gene>
    <name evidence="6" type="ORF">BB934_27960</name>
</gene>
<dbReference type="GO" id="GO:0006488">
    <property type="term" value="P:dolichol-linked oligosaccharide biosynthetic process"/>
    <property type="evidence" value="ECO:0007669"/>
    <property type="project" value="InterPro"/>
</dbReference>
<comment type="subcellular location">
    <subcellularLocation>
        <location evidence="1">Endoplasmic reticulum membrane</location>
        <topology evidence="1">Single-pass membrane protein</topology>
    </subcellularLocation>
</comment>